<protein>
    <recommendedName>
        <fullName evidence="3">YkzH</fullName>
    </recommendedName>
</protein>
<dbReference type="EMBL" id="NFDG01000122">
    <property type="protein sequence ID" value="OTY13749.1"/>
    <property type="molecule type" value="Genomic_DNA"/>
</dbReference>
<gene>
    <name evidence="1" type="ORF">BK732_20855</name>
</gene>
<sequence length="75" mass="8804">MYSHWNPNLNHQYVYSPHTARNTLHYESQYMMQRIASQLTKLIFLIEENNHLITSMEQQQTQVCAPAGGPVIVRM</sequence>
<evidence type="ECO:0000313" key="2">
    <source>
        <dbReference type="Proteomes" id="UP000194860"/>
    </source>
</evidence>
<organism evidence="1 2">
    <name type="scientific">Bacillus thuringiensis serovar navarrensis</name>
    <dbReference type="NCBI Taxonomy" id="339658"/>
    <lineage>
        <taxon>Bacteria</taxon>
        <taxon>Bacillati</taxon>
        <taxon>Bacillota</taxon>
        <taxon>Bacilli</taxon>
        <taxon>Bacillales</taxon>
        <taxon>Bacillaceae</taxon>
        <taxon>Bacillus</taxon>
        <taxon>Bacillus cereus group</taxon>
    </lineage>
</organism>
<dbReference type="Proteomes" id="UP000194860">
    <property type="component" value="Unassembled WGS sequence"/>
</dbReference>
<dbReference type="RefSeq" id="WP_131247473.1">
    <property type="nucleotide sequence ID" value="NZ_NFDG01000122.1"/>
</dbReference>
<dbReference type="AlphaFoldDB" id="A0A243A837"/>
<comment type="caution">
    <text evidence="1">The sequence shown here is derived from an EMBL/GenBank/DDBJ whole genome shotgun (WGS) entry which is preliminary data.</text>
</comment>
<name>A0A243A837_BACTU</name>
<evidence type="ECO:0008006" key="3">
    <source>
        <dbReference type="Google" id="ProtNLM"/>
    </source>
</evidence>
<proteinExistence type="predicted"/>
<accession>A0A243A837</accession>
<reference evidence="1 2" key="1">
    <citation type="submission" date="2016-10" db="EMBL/GenBank/DDBJ databases">
        <title>Comparative genomics of Bacillus thuringiensis reveals a path to pathogens against multiple invertebrate hosts.</title>
        <authorList>
            <person name="Zheng J."/>
            <person name="Gao Q."/>
            <person name="Liu H."/>
            <person name="Peng D."/>
            <person name="Ruan L."/>
            <person name="Sun M."/>
        </authorList>
    </citation>
    <scope>NUCLEOTIDE SEQUENCE [LARGE SCALE GENOMIC DNA]</scope>
    <source>
        <strain evidence="1">BGSC 4BM1</strain>
    </source>
</reference>
<evidence type="ECO:0000313" key="1">
    <source>
        <dbReference type="EMBL" id="OTY13749.1"/>
    </source>
</evidence>